<keyword evidence="1" id="KW-0732">Signal</keyword>
<keyword evidence="3" id="KW-1185">Reference proteome</keyword>
<evidence type="ECO:0000256" key="1">
    <source>
        <dbReference type="SAM" id="SignalP"/>
    </source>
</evidence>
<name>A0A7W9PFY2_9NOCA</name>
<comment type="caution">
    <text evidence="2">The sequence shown here is derived from an EMBL/GenBank/DDBJ whole genome shotgun (WGS) entry which is preliminary data.</text>
</comment>
<dbReference type="EMBL" id="JACHIT010000001">
    <property type="protein sequence ID" value="MBB5915175.1"/>
    <property type="molecule type" value="Genomic_DNA"/>
</dbReference>
<dbReference type="AlphaFoldDB" id="A0A7W9PFY2"/>
<dbReference type="RefSeq" id="WP_040746815.1">
    <property type="nucleotide sequence ID" value="NZ_JACHIT010000001.1"/>
</dbReference>
<accession>A0A7W9PFY2</accession>
<protein>
    <submittedName>
        <fullName evidence="2">Uncharacterized protein</fullName>
    </submittedName>
</protein>
<evidence type="ECO:0000313" key="3">
    <source>
        <dbReference type="Proteomes" id="UP000540412"/>
    </source>
</evidence>
<feature type="signal peptide" evidence="1">
    <location>
        <begin position="1"/>
        <end position="18"/>
    </location>
</feature>
<sequence>MAGVLCAGIAAGAGGVAAADPTVPAPNAVGPFTTQGETTGKAACEAASAASGTYSPCFPYPDDGSAIYPDLKYYYNPA</sequence>
<reference evidence="2 3" key="1">
    <citation type="submission" date="2020-08" db="EMBL/GenBank/DDBJ databases">
        <title>Sequencing the genomes of 1000 actinobacteria strains.</title>
        <authorList>
            <person name="Klenk H.-P."/>
        </authorList>
    </citation>
    <scope>NUCLEOTIDE SEQUENCE [LARGE SCALE GENOMIC DNA]</scope>
    <source>
        <strain evidence="2 3">DSM 43582</strain>
    </source>
</reference>
<evidence type="ECO:0000313" key="2">
    <source>
        <dbReference type="EMBL" id="MBB5915175.1"/>
    </source>
</evidence>
<feature type="chain" id="PRO_5038950218" evidence="1">
    <location>
        <begin position="19"/>
        <end position="78"/>
    </location>
</feature>
<organism evidence="2 3">
    <name type="scientific">Nocardia transvalensis</name>
    <dbReference type="NCBI Taxonomy" id="37333"/>
    <lineage>
        <taxon>Bacteria</taxon>
        <taxon>Bacillati</taxon>
        <taxon>Actinomycetota</taxon>
        <taxon>Actinomycetes</taxon>
        <taxon>Mycobacteriales</taxon>
        <taxon>Nocardiaceae</taxon>
        <taxon>Nocardia</taxon>
    </lineage>
</organism>
<dbReference type="Proteomes" id="UP000540412">
    <property type="component" value="Unassembled WGS sequence"/>
</dbReference>
<proteinExistence type="predicted"/>
<gene>
    <name evidence="2" type="ORF">BJY24_004042</name>
</gene>